<feature type="compositionally biased region" description="Polar residues" evidence="1">
    <location>
        <begin position="1"/>
        <end position="14"/>
    </location>
</feature>
<feature type="transmembrane region" description="Helical" evidence="2">
    <location>
        <begin position="158"/>
        <end position="187"/>
    </location>
</feature>
<keyword evidence="2" id="KW-0472">Membrane</keyword>
<feature type="compositionally biased region" description="Polar residues" evidence="1">
    <location>
        <begin position="46"/>
        <end position="62"/>
    </location>
</feature>
<keyword evidence="2" id="KW-0812">Transmembrane</keyword>
<organism evidence="3 4">
    <name type="scientific">Oleoguttula mirabilis</name>
    <dbReference type="NCBI Taxonomy" id="1507867"/>
    <lineage>
        <taxon>Eukaryota</taxon>
        <taxon>Fungi</taxon>
        <taxon>Dikarya</taxon>
        <taxon>Ascomycota</taxon>
        <taxon>Pezizomycotina</taxon>
        <taxon>Dothideomycetes</taxon>
        <taxon>Dothideomycetidae</taxon>
        <taxon>Mycosphaerellales</taxon>
        <taxon>Teratosphaeriaceae</taxon>
        <taxon>Oleoguttula</taxon>
    </lineage>
</organism>
<feature type="compositionally biased region" description="Basic and acidic residues" evidence="1">
    <location>
        <begin position="31"/>
        <end position="45"/>
    </location>
</feature>
<accession>A0AAV9JQE5</accession>
<evidence type="ECO:0000313" key="4">
    <source>
        <dbReference type="Proteomes" id="UP001324427"/>
    </source>
</evidence>
<name>A0AAV9JQE5_9PEZI</name>
<evidence type="ECO:0000256" key="1">
    <source>
        <dbReference type="SAM" id="MobiDB-lite"/>
    </source>
</evidence>
<gene>
    <name evidence="3" type="ORF">LTR36_010566</name>
</gene>
<keyword evidence="2" id="KW-1133">Transmembrane helix</keyword>
<dbReference type="EMBL" id="JAVFHQ010000009">
    <property type="protein sequence ID" value="KAK4547847.1"/>
    <property type="molecule type" value="Genomic_DNA"/>
</dbReference>
<reference evidence="3 4" key="1">
    <citation type="submission" date="2021-11" db="EMBL/GenBank/DDBJ databases">
        <title>Black yeast isolated from Biological Soil Crust.</title>
        <authorList>
            <person name="Kurbessoian T."/>
        </authorList>
    </citation>
    <scope>NUCLEOTIDE SEQUENCE [LARGE SCALE GENOMIC DNA]</scope>
    <source>
        <strain evidence="3 4">CCFEE 5522</strain>
    </source>
</reference>
<dbReference type="AlphaFoldDB" id="A0AAV9JQE5"/>
<feature type="region of interest" description="Disordered" evidence="1">
    <location>
        <begin position="1"/>
        <end position="73"/>
    </location>
</feature>
<evidence type="ECO:0000256" key="2">
    <source>
        <dbReference type="SAM" id="Phobius"/>
    </source>
</evidence>
<protein>
    <submittedName>
        <fullName evidence="3">Uncharacterized protein</fullName>
    </submittedName>
</protein>
<sequence>MSSTGGSSLMTPISSMDLEKNSTARQQTTARSDRDPEKAVYDARGDSQQQPGIMTDSASLSYSDDDGDNNGRRQQEESAVKIVLFFSGPCVILSALNTAWACISLVITLLTQPVRLCAKRPTFAQQLAGLLGPALNLQLRCIYTPLAPHANEDSSYHIVMLVAVHILSPFLSLGVMPVAWVLAAFWVSSAIIGDPAGVDKRDDGRDTVLWLRGWWEGWLLRSVKE</sequence>
<keyword evidence="4" id="KW-1185">Reference proteome</keyword>
<proteinExistence type="predicted"/>
<feature type="transmembrane region" description="Helical" evidence="2">
    <location>
        <begin position="82"/>
        <end position="110"/>
    </location>
</feature>
<comment type="caution">
    <text evidence="3">The sequence shown here is derived from an EMBL/GenBank/DDBJ whole genome shotgun (WGS) entry which is preliminary data.</text>
</comment>
<dbReference type="Proteomes" id="UP001324427">
    <property type="component" value="Unassembled WGS sequence"/>
</dbReference>
<evidence type="ECO:0000313" key="3">
    <source>
        <dbReference type="EMBL" id="KAK4547847.1"/>
    </source>
</evidence>